<protein>
    <submittedName>
        <fullName evidence="2">Zinc ribbon domain-containing protein</fullName>
    </submittedName>
</protein>
<organism evidence="2 3">
    <name type="scientific">Eubacterium maltosivorans</name>
    <dbReference type="NCBI Taxonomy" id="2041044"/>
    <lineage>
        <taxon>Bacteria</taxon>
        <taxon>Bacillati</taxon>
        <taxon>Bacillota</taxon>
        <taxon>Clostridia</taxon>
        <taxon>Eubacteriales</taxon>
        <taxon>Eubacteriaceae</taxon>
        <taxon>Eubacterium</taxon>
    </lineage>
</organism>
<gene>
    <name evidence="2" type="ORF">CPZ25_018825</name>
</gene>
<feature type="transmembrane region" description="Helical" evidence="1">
    <location>
        <begin position="171"/>
        <end position="194"/>
    </location>
</feature>
<keyword evidence="1" id="KW-0812">Transmembrane</keyword>
<sequence length="238" mass="26966">MAYCPKCGVEVDNNVKNCPLCDFPIPDIGEEPKGEKRYPLAVNTYPEDHLEKKNQIFYALEIIVAAVFLINMVLYWFIPFNPTITQIIMISSVSLALYLMFCFNYLPALVNLLGCYFTTLLLGSIIYTIVGGSGDWFVNYAMPIVTILFIDLLVFGIIYKKNRHRNQFIYVPVFLIAFSVMLCLGIDGVIAYNLLGHLRFTWSLIVAVSGICIIALLMGIYHGVPDRTKAYLKKKLHV</sequence>
<evidence type="ECO:0000313" key="2">
    <source>
        <dbReference type="EMBL" id="QCT73280.1"/>
    </source>
</evidence>
<feature type="transmembrane region" description="Helical" evidence="1">
    <location>
        <begin position="84"/>
        <end position="101"/>
    </location>
</feature>
<proteinExistence type="predicted"/>
<feature type="transmembrane region" description="Helical" evidence="1">
    <location>
        <begin position="136"/>
        <end position="159"/>
    </location>
</feature>
<feature type="transmembrane region" description="Helical" evidence="1">
    <location>
        <begin position="200"/>
        <end position="224"/>
    </location>
</feature>
<keyword evidence="1" id="KW-1133">Transmembrane helix</keyword>
<evidence type="ECO:0000256" key="1">
    <source>
        <dbReference type="SAM" id="Phobius"/>
    </source>
</evidence>
<keyword evidence="3" id="KW-1185">Reference proteome</keyword>
<dbReference type="Proteomes" id="UP000218387">
    <property type="component" value="Chromosome"/>
</dbReference>
<accession>A0A4P9CC55</accession>
<dbReference type="AlphaFoldDB" id="A0A4P9CC55"/>
<keyword evidence="1" id="KW-0472">Membrane</keyword>
<dbReference type="EMBL" id="CP029487">
    <property type="protein sequence ID" value="QCT73280.1"/>
    <property type="molecule type" value="Genomic_DNA"/>
</dbReference>
<name>A0A4P9CC55_EUBML</name>
<dbReference type="RefSeq" id="WP_058695427.1">
    <property type="nucleotide sequence ID" value="NZ_CABJDW020000002.1"/>
</dbReference>
<evidence type="ECO:0000313" key="3">
    <source>
        <dbReference type="Proteomes" id="UP000218387"/>
    </source>
</evidence>
<dbReference type="KEGG" id="emt:CPZ25_018825"/>
<feature type="transmembrane region" description="Helical" evidence="1">
    <location>
        <begin position="108"/>
        <end position="130"/>
    </location>
</feature>
<reference evidence="2 3" key="1">
    <citation type="submission" date="2018-05" db="EMBL/GenBank/DDBJ databases">
        <title>Genome comparison of Eubacterium sp.</title>
        <authorList>
            <person name="Feng Y."/>
            <person name="Sanchez-Andrea I."/>
            <person name="Stams A.J.M."/>
            <person name="De Vos W.M."/>
        </authorList>
    </citation>
    <scope>NUCLEOTIDE SEQUENCE [LARGE SCALE GENOMIC DNA]</scope>
    <source>
        <strain evidence="2 3">YI</strain>
    </source>
</reference>
<feature type="transmembrane region" description="Helical" evidence="1">
    <location>
        <begin position="56"/>
        <end position="78"/>
    </location>
</feature>